<reference evidence="1" key="1">
    <citation type="journal article" date="2013" name="Environ. Microbiol.">
        <title>Microbiota from the distal guts of lean and obese adolescents exhibit partial functional redundancy besides clear differences in community structure.</title>
        <authorList>
            <person name="Ferrer M."/>
            <person name="Ruiz A."/>
            <person name="Lanza F."/>
            <person name="Haange S.B."/>
            <person name="Oberbach A."/>
            <person name="Till H."/>
            <person name="Bargiela R."/>
            <person name="Campoy C."/>
            <person name="Segura M.T."/>
            <person name="Richter M."/>
            <person name="von Bergen M."/>
            <person name="Seifert J."/>
            <person name="Suarez A."/>
        </authorList>
    </citation>
    <scope>NUCLEOTIDE SEQUENCE</scope>
</reference>
<dbReference type="AlphaFoldDB" id="K1SNS8"/>
<evidence type="ECO:0000313" key="1">
    <source>
        <dbReference type="EMBL" id="EKC57004.1"/>
    </source>
</evidence>
<organism evidence="1">
    <name type="scientific">human gut metagenome</name>
    <dbReference type="NCBI Taxonomy" id="408170"/>
    <lineage>
        <taxon>unclassified sequences</taxon>
        <taxon>metagenomes</taxon>
        <taxon>organismal metagenomes</taxon>
    </lineage>
</organism>
<comment type="caution">
    <text evidence="1">The sequence shown here is derived from an EMBL/GenBank/DDBJ whole genome shotgun (WGS) entry which is preliminary data.</text>
</comment>
<feature type="non-terminal residue" evidence="1">
    <location>
        <position position="70"/>
    </location>
</feature>
<dbReference type="EMBL" id="AJWZ01007402">
    <property type="protein sequence ID" value="EKC57004.1"/>
    <property type="molecule type" value="Genomic_DNA"/>
</dbReference>
<name>K1SNS8_9ZZZZ</name>
<proteinExistence type="predicted"/>
<sequence>MARTIAEIKDGIAGDFMRNEDVARAYGFEAGDSFTAHFSKASVESVLYVLVQLVDGVSAFLERITETREL</sequence>
<accession>K1SNS8</accession>
<gene>
    <name evidence="1" type="ORF">OBE_10769</name>
</gene>
<protein>
    <submittedName>
        <fullName evidence="1">Uncharacterized protein</fullName>
    </submittedName>
</protein>